<dbReference type="Proteomes" id="UP000186216">
    <property type="component" value="Unassembled WGS sequence"/>
</dbReference>
<dbReference type="Proteomes" id="UP001215549">
    <property type="component" value="Plasmid p242883"/>
</dbReference>
<proteinExistence type="predicted"/>
<keyword evidence="5" id="KW-1185">Reference proteome</keyword>
<dbReference type="EMBL" id="CP067141">
    <property type="protein sequence ID" value="WCR05620.1"/>
    <property type="molecule type" value="Genomic_DNA"/>
</dbReference>
<name>A0AA45W5V7_9RHOB</name>
<dbReference type="AlphaFoldDB" id="A0AA45W5V7"/>
<dbReference type="EMBL" id="FTOU01000010">
    <property type="protein sequence ID" value="SIS96398.1"/>
    <property type="molecule type" value="Genomic_DNA"/>
</dbReference>
<gene>
    <name evidence="3" type="ORF">JHX88_21300</name>
    <name evidence="2" type="ORF">SAMN05421772_11077</name>
</gene>
<protein>
    <submittedName>
        <fullName evidence="2">Uncharacterized protein</fullName>
    </submittedName>
</protein>
<keyword evidence="3" id="KW-0614">Plasmid</keyword>
<keyword evidence="1" id="KW-1133">Transmembrane helix</keyword>
<evidence type="ECO:0000313" key="4">
    <source>
        <dbReference type="Proteomes" id="UP000186216"/>
    </source>
</evidence>
<keyword evidence="1" id="KW-0812">Transmembrane</keyword>
<sequence>MEERIVTLFKRMDGYDAHQGKTMDRVAKLEQLTYGRRHFFRWMDRGGVAVIGAAVAVAVIFEKFW</sequence>
<keyword evidence="1" id="KW-0472">Membrane</keyword>
<evidence type="ECO:0000313" key="2">
    <source>
        <dbReference type="EMBL" id="SIS96398.1"/>
    </source>
</evidence>
<reference evidence="2 4" key="1">
    <citation type="submission" date="2017-01" db="EMBL/GenBank/DDBJ databases">
        <authorList>
            <person name="Varghese N."/>
            <person name="Submissions S."/>
        </authorList>
    </citation>
    <scope>NUCLEOTIDE SEQUENCE [LARGE SCALE GENOMIC DNA]</scope>
    <source>
        <strain evidence="2 4">DSM 18447</strain>
    </source>
</reference>
<evidence type="ECO:0000313" key="3">
    <source>
        <dbReference type="EMBL" id="WCR05620.1"/>
    </source>
</evidence>
<organism evidence="2 4">
    <name type="scientific">Paracoccus saliphilus</name>
    <dbReference type="NCBI Taxonomy" id="405559"/>
    <lineage>
        <taxon>Bacteria</taxon>
        <taxon>Pseudomonadati</taxon>
        <taxon>Pseudomonadota</taxon>
        <taxon>Alphaproteobacteria</taxon>
        <taxon>Rhodobacterales</taxon>
        <taxon>Paracoccaceae</taxon>
        <taxon>Paracoccus</taxon>
    </lineage>
</organism>
<accession>A0AA45W5V7</accession>
<reference evidence="3 5" key="2">
    <citation type="submission" date="2021-01" db="EMBL/GenBank/DDBJ databases">
        <title>Biogeographic distribution of Paracoccus.</title>
        <authorList>
            <person name="Hollensteiner J."/>
            <person name="Leineberger J."/>
            <person name="Brinkhoff T."/>
            <person name="Daniel R."/>
        </authorList>
    </citation>
    <scope>NUCLEOTIDE SEQUENCE [LARGE SCALE GENOMIC DNA]</scope>
    <source>
        <strain evidence="3 5">DSM 18447</strain>
        <plasmid evidence="3 5">p242883</plasmid>
    </source>
</reference>
<evidence type="ECO:0000256" key="1">
    <source>
        <dbReference type="SAM" id="Phobius"/>
    </source>
</evidence>
<feature type="transmembrane region" description="Helical" evidence="1">
    <location>
        <begin position="42"/>
        <end position="61"/>
    </location>
</feature>
<geneLocation type="plasmid" evidence="3 5">
    <name>p242883</name>
</geneLocation>
<evidence type="ECO:0000313" key="5">
    <source>
        <dbReference type="Proteomes" id="UP001215549"/>
    </source>
</evidence>
<dbReference type="RefSeq" id="WP_141225856.1">
    <property type="nucleotide sequence ID" value="NZ_CP067141.1"/>
</dbReference>